<dbReference type="PROSITE" id="PS50878">
    <property type="entry name" value="RT_POL"/>
    <property type="match status" value="1"/>
</dbReference>
<dbReference type="InterPro" id="IPR001584">
    <property type="entry name" value="Integrase_cat-core"/>
</dbReference>
<evidence type="ECO:0000256" key="5">
    <source>
        <dbReference type="ARBA" id="ARBA00022801"/>
    </source>
</evidence>
<dbReference type="Gene3D" id="3.30.420.10">
    <property type="entry name" value="Ribonuclease H-like superfamily/Ribonuclease H"/>
    <property type="match status" value="1"/>
</dbReference>
<evidence type="ECO:0000256" key="6">
    <source>
        <dbReference type="ARBA" id="ARBA00022918"/>
    </source>
</evidence>
<evidence type="ECO:0000259" key="7">
    <source>
        <dbReference type="PROSITE" id="PS50878"/>
    </source>
</evidence>
<accession>A0A7J6KSX5</accession>
<keyword evidence="1" id="KW-0808">Transferase</keyword>
<sequence>MYRVLEELIGVCVQVYIDDIIVYSKTESDHLKDLERVFELLEKAGLTIKLAKCHFGMRSVEFLGFTVSNGKVQPADFNVEKILKESPPKSVKGVRRFLGMTGYFRKFIKGYAHLVKPLTLLTKKDAQFVWSQECQEAYEKVLDLLVERPCLGLPDWDKTFTLETDASAYGIGAVLLQEGHPIAYASKTLSETEQEYSASEREVLAIVYFCDYFRYYLDGGKFVIRTDHEPLTFMAKQRDPHHRYARWMARLQAYDYEIEYVKGSENGVADYWSREGALASEREAMEHPASTHVLVGSIMVHQFEASSQEWKDTQDEDPGIVAIRAQVESFGDGHSFRKFHLDDVGVLRYDGKIVVPQSRRQEILRQFHDVRSAGHLGVNKMATMLFRRFYWANAKEDIREYVSSCPQCQLDKGEGVKAPFKAILNDEVFHTLQMVFAGPFMKTKRGNEYLLLVVDVCSRFPFGVPTSSKAADEVARALVEEVFPVTGLPQVIQTDNDVSFTGVLLTKMYEMMGIQGRTGPTFHPQAQGVVERLVRTIKSRLRPVLNKDLNDWDEVVPMAIMTIRQLPNEPLGVSPAKMVFGRTLRLPQDALVYQTEPIKPQARYQEAAQAYVERLRRHLKEVHQFGLQHIKQVAGKRALEHKEDMEPEEVFQVGDKVAFKRDSSTTVHGSKFQKRKFHGVYLVTKDHQTRQQYEVVSIEDDWYADGDEPYLYRLRGVRDDEELVVEEEDVCRREAHTMGIC</sequence>
<dbReference type="Pfam" id="PF17921">
    <property type="entry name" value="Integrase_H2C2"/>
    <property type="match status" value="1"/>
</dbReference>
<dbReference type="InterPro" id="IPR043128">
    <property type="entry name" value="Rev_trsase/Diguanyl_cyclase"/>
</dbReference>
<dbReference type="InterPro" id="IPR041373">
    <property type="entry name" value="RT_RNaseH"/>
</dbReference>
<dbReference type="Pfam" id="PF00665">
    <property type="entry name" value="rve"/>
    <property type="match status" value="1"/>
</dbReference>
<protein>
    <submittedName>
        <fullName evidence="9">Uncharacterized protein</fullName>
    </submittedName>
</protein>
<keyword evidence="4" id="KW-0255">Endonuclease</keyword>
<dbReference type="InterPro" id="IPR000477">
    <property type="entry name" value="RT_dom"/>
</dbReference>
<feature type="domain" description="Integrase catalytic" evidence="8">
    <location>
        <begin position="415"/>
        <end position="583"/>
    </location>
</feature>
<dbReference type="PANTHER" id="PTHR37984:SF5">
    <property type="entry name" value="PROTEIN NYNRIN-LIKE"/>
    <property type="match status" value="1"/>
</dbReference>
<keyword evidence="6" id="KW-0695">RNA-directed DNA polymerase</keyword>
<dbReference type="FunFam" id="1.10.340.70:FF:000001">
    <property type="entry name" value="Retrovirus-related Pol polyprotein from transposon gypsy-like Protein"/>
    <property type="match status" value="1"/>
</dbReference>
<evidence type="ECO:0000313" key="10">
    <source>
        <dbReference type="Proteomes" id="UP000591131"/>
    </source>
</evidence>
<dbReference type="PROSITE" id="PS50994">
    <property type="entry name" value="INTEGRASE"/>
    <property type="match status" value="1"/>
</dbReference>
<dbReference type="Gene3D" id="1.10.340.70">
    <property type="match status" value="1"/>
</dbReference>
<keyword evidence="2" id="KW-0548">Nucleotidyltransferase</keyword>
<dbReference type="InterPro" id="IPR043502">
    <property type="entry name" value="DNA/RNA_pol_sf"/>
</dbReference>
<dbReference type="Proteomes" id="UP000591131">
    <property type="component" value="Unassembled WGS sequence"/>
</dbReference>
<name>A0A7J6KSX5_PERCH</name>
<dbReference type="SUPFAM" id="SSF53098">
    <property type="entry name" value="Ribonuclease H-like"/>
    <property type="match status" value="1"/>
</dbReference>
<dbReference type="GO" id="GO:0015074">
    <property type="term" value="P:DNA integration"/>
    <property type="evidence" value="ECO:0007669"/>
    <property type="project" value="InterPro"/>
</dbReference>
<evidence type="ECO:0000256" key="4">
    <source>
        <dbReference type="ARBA" id="ARBA00022759"/>
    </source>
</evidence>
<dbReference type="AlphaFoldDB" id="A0A7J6KSX5"/>
<dbReference type="GO" id="GO:0004519">
    <property type="term" value="F:endonuclease activity"/>
    <property type="evidence" value="ECO:0007669"/>
    <property type="project" value="UniProtKB-KW"/>
</dbReference>
<dbReference type="CDD" id="cd09274">
    <property type="entry name" value="RNase_HI_RT_Ty3"/>
    <property type="match status" value="1"/>
</dbReference>
<dbReference type="GO" id="GO:0003964">
    <property type="term" value="F:RNA-directed DNA polymerase activity"/>
    <property type="evidence" value="ECO:0007669"/>
    <property type="project" value="UniProtKB-KW"/>
</dbReference>
<evidence type="ECO:0000259" key="8">
    <source>
        <dbReference type="PROSITE" id="PS50994"/>
    </source>
</evidence>
<evidence type="ECO:0000313" key="9">
    <source>
        <dbReference type="EMBL" id="KAF4649982.1"/>
    </source>
</evidence>
<dbReference type="FunFam" id="3.30.70.270:FF:000020">
    <property type="entry name" value="Transposon Tf2-6 polyprotein-like Protein"/>
    <property type="match status" value="1"/>
</dbReference>
<dbReference type="SUPFAM" id="SSF56672">
    <property type="entry name" value="DNA/RNA polymerases"/>
    <property type="match status" value="1"/>
</dbReference>
<evidence type="ECO:0000256" key="2">
    <source>
        <dbReference type="ARBA" id="ARBA00022695"/>
    </source>
</evidence>
<feature type="domain" description="Reverse transcriptase" evidence="7">
    <location>
        <begin position="1"/>
        <end position="67"/>
    </location>
</feature>
<dbReference type="Pfam" id="PF17917">
    <property type="entry name" value="RT_RNaseH"/>
    <property type="match status" value="1"/>
</dbReference>
<proteinExistence type="predicted"/>
<dbReference type="FunFam" id="3.10.20.370:FF:000001">
    <property type="entry name" value="Retrovirus-related Pol polyprotein from transposon 17.6-like protein"/>
    <property type="match status" value="1"/>
</dbReference>
<keyword evidence="10" id="KW-1185">Reference proteome</keyword>
<organism evidence="9 10">
    <name type="scientific">Perkinsus chesapeaki</name>
    <name type="common">Clam parasite</name>
    <name type="synonym">Perkinsus andrewsi</name>
    <dbReference type="NCBI Taxonomy" id="330153"/>
    <lineage>
        <taxon>Eukaryota</taxon>
        <taxon>Sar</taxon>
        <taxon>Alveolata</taxon>
        <taxon>Perkinsozoa</taxon>
        <taxon>Perkinsea</taxon>
        <taxon>Perkinsida</taxon>
        <taxon>Perkinsidae</taxon>
        <taxon>Perkinsus</taxon>
    </lineage>
</organism>
<keyword evidence="3" id="KW-0540">Nuclease</keyword>
<dbReference type="Gene3D" id="3.30.70.270">
    <property type="match status" value="2"/>
</dbReference>
<dbReference type="Pfam" id="PF00078">
    <property type="entry name" value="RVT_1"/>
    <property type="match status" value="1"/>
</dbReference>
<keyword evidence="5" id="KW-0378">Hydrolase</keyword>
<dbReference type="OrthoDB" id="2013610at2759"/>
<dbReference type="EMBL" id="JAAPAO010001375">
    <property type="protein sequence ID" value="KAF4649982.1"/>
    <property type="molecule type" value="Genomic_DNA"/>
</dbReference>
<evidence type="ECO:0000256" key="1">
    <source>
        <dbReference type="ARBA" id="ARBA00022679"/>
    </source>
</evidence>
<dbReference type="InterPro" id="IPR012337">
    <property type="entry name" value="RNaseH-like_sf"/>
</dbReference>
<dbReference type="InterPro" id="IPR050951">
    <property type="entry name" value="Retrovirus_Pol_polyprotein"/>
</dbReference>
<dbReference type="PANTHER" id="PTHR37984">
    <property type="entry name" value="PROTEIN CBG26694"/>
    <property type="match status" value="1"/>
</dbReference>
<dbReference type="InterPro" id="IPR041588">
    <property type="entry name" value="Integrase_H2C2"/>
</dbReference>
<evidence type="ECO:0000256" key="3">
    <source>
        <dbReference type="ARBA" id="ARBA00022722"/>
    </source>
</evidence>
<dbReference type="CDD" id="cd01647">
    <property type="entry name" value="RT_LTR"/>
    <property type="match status" value="1"/>
</dbReference>
<gene>
    <name evidence="9" type="ORF">FOL47_001541</name>
</gene>
<comment type="caution">
    <text evidence="9">The sequence shown here is derived from an EMBL/GenBank/DDBJ whole genome shotgun (WGS) entry which is preliminary data.</text>
</comment>
<dbReference type="InterPro" id="IPR036397">
    <property type="entry name" value="RNaseH_sf"/>
</dbReference>
<dbReference type="GO" id="GO:0016787">
    <property type="term" value="F:hydrolase activity"/>
    <property type="evidence" value="ECO:0007669"/>
    <property type="project" value="UniProtKB-KW"/>
</dbReference>
<dbReference type="Gene3D" id="3.10.20.370">
    <property type="match status" value="1"/>
</dbReference>
<reference evidence="9 10" key="1">
    <citation type="submission" date="2020-04" db="EMBL/GenBank/DDBJ databases">
        <title>Perkinsus chesapeaki whole genome sequence.</title>
        <authorList>
            <person name="Bogema D.R."/>
        </authorList>
    </citation>
    <scope>NUCLEOTIDE SEQUENCE [LARGE SCALE GENOMIC DNA]</scope>
    <source>
        <strain evidence="9">ATCC PRA-425</strain>
    </source>
</reference>
<dbReference type="GO" id="GO:0003676">
    <property type="term" value="F:nucleic acid binding"/>
    <property type="evidence" value="ECO:0007669"/>
    <property type="project" value="InterPro"/>
</dbReference>